<keyword evidence="3" id="KW-0808">Transferase</keyword>
<dbReference type="AlphaFoldDB" id="A0A381S203"/>
<dbReference type="InterPro" id="IPR002646">
    <property type="entry name" value="PolA_pol_head_dom"/>
</dbReference>
<evidence type="ECO:0008006" key="13">
    <source>
        <dbReference type="Google" id="ProtNLM"/>
    </source>
</evidence>
<dbReference type="Pfam" id="PF12627">
    <property type="entry name" value="PolyA_pol_RNAbd"/>
    <property type="match status" value="1"/>
</dbReference>
<reference evidence="12" key="1">
    <citation type="submission" date="2018-05" db="EMBL/GenBank/DDBJ databases">
        <authorList>
            <person name="Lanie J.A."/>
            <person name="Ng W.-L."/>
            <person name="Kazmierczak K.M."/>
            <person name="Andrzejewski T.M."/>
            <person name="Davidsen T.M."/>
            <person name="Wayne K.J."/>
            <person name="Tettelin H."/>
            <person name="Glass J.I."/>
            <person name="Rusch D."/>
            <person name="Podicherti R."/>
            <person name="Tsui H.-C.T."/>
            <person name="Winkler M.E."/>
        </authorList>
    </citation>
    <scope>NUCLEOTIDE SEQUENCE</scope>
</reference>
<dbReference type="GO" id="GO:0008033">
    <property type="term" value="P:tRNA processing"/>
    <property type="evidence" value="ECO:0007669"/>
    <property type="project" value="UniProtKB-KW"/>
</dbReference>
<proteinExistence type="predicted"/>
<dbReference type="Pfam" id="PF01743">
    <property type="entry name" value="PolyA_pol"/>
    <property type="match status" value="1"/>
</dbReference>
<keyword evidence="2" id="KW-0820">tRNA-binding</keyword>
<evidence type="ECO:0000256" key="8">
    <source>
        <dbReference type="ARBA" id="ARBA00022842"/>
    </source>
</evidence>
<dbReference type="InterPro" id="IPR043519">
    <property type="entry name" value="NT_sf"/>
</dbReference>
<dbReference type="Gene3D" id="1.10.3090.10">
    <property type="entry name" value="cca-adding enzyme, domain 2"/>
    <property type="match status" value="1"/>
</dbReference>
<dbReference type="CDD" id="cd05398">
    <property type="entry name" value="NT_ClassII-CCAase"/>
    <property type="match status" value="1"/>
</dbReference>
<keyword evidence="5" id="KW-0548">Nucleotidyltransferase</keyword>
<evidence type="ECO:0000256" key="9">
    <source>
        <dbReference type="ARBA" id="ARBA00022884"/>
    </source>
</evidence>
<evidence type="ECO:0000256" key="3">
    <source>
        <dbReference type="ARBA" id="ARBA00022679"/>
    </source>
</evidence>
<accession>A0A381S203</accession>
<evidence type="ECO:0000256" key="7">
    <source>
        <dbReference type="ARBA" id="ARBA00022741"/>
    </source>
</evidence>
<evidence type="ECO:0000256" key="5">
    <source>
        <dbReference type="ARBA" id="ARBA00022695"/>
    </source>
</evidence>
<dbReference type="InterPro" id="IPR052390">
    <property type="entry name" value="tRNA_nt/polyA_polymerase"/>
</dbReference>
<dbReference type="GO" id="GO:0000049">
    <property type="term" value="F:tRNA binding"/>
    <property type="evidence" value="ECO:0007669"/>
    <property type="project" value="UniProtKB-KW"/>
</dbReference>
<feature type="domain" description="Poly A polymerase head" evidence="10">
    <location>
        <begin position="33"/>
        <end position="159"/>
    </location>
</feature>
<dbReference type="EMBL" id="UINC01002514">
    <property type="protein sequence ID" value="SUZ97484.1"/>
    <property type="molecule type" value="Genomic_DNA"/>
</dbReference>
<feature type="non-terminal residue" evidence="12">
    <location>
        <position position="398"/>
    </location>
</feature>
<comment type="cofactor">
    <cofactor evidence="1">
        <name>Mg(2+)</name>
        <dbReference type="ChEBI" id="CHEBI:18420"/>
    </cofactor>
</comment>
<keyword evidence="9" id="KW-0694">RNA-binding</keyword>
<keyword evidence="6" id="KW-0479">Metal-binding</keyword>
<dbReference type="GO" id="GO:0046872">
    <property type="term" value="F:metal ion binding"/>
    <property type="evidence" value="ECO:0007669"/>
    <property type="project" value="UniProtKB-KW"/>
</dbReference>
<evidence type="ECO:0000256" key="4">
    <source>
        <dbReference type="ARBA" id="ARBA00022694"/>
    </source>
</evidence>
<protein>
    <recommendedName>
        <fullName evidence="13">Poly A polymerase head domain-containing protein</fullName>
    </recommendedName>
</protein>
<dbReference type="PANTHER" id="PTHR47788:SF1">
    <property type="entry name" value="A-ADDING TRNA NUCLEOTIDYLTRANSFERASE"/>
    <property type="match status" value="1"/>
</dbReference>
<dbReference type="SUPFAM" id="SSF81301">
    <property type="entry name" value="Nucleotidyltransferase"/>
    <property type="match status" value="1"/>
</dbReference>
<gene>
    <name evidence="12" type="ORF">METZ01_LOCUS50338</name>
</gene>
<organism evidence="12">
    <name type="scientific">marine metagenome</name>
    <dbReference type="NCBI Taxonomy" id="408172"/>
    <lineage>
        <taxon>unclassified sequences</taxon>
        <taxon>metagenomes</taxon>
        <taxon>ecological metagenomes</taxon>
    </lineage>
</organism>
<name>A0A381S203_9ZZZZ</name>
<evidence type="ECO:0000313" key="12">
    <source>
        <dbReference type="EMBL" id="SUZ97484.1"/>
    </source>
</evidence>
<feature type="domain" description="tRNA nucleotidyltransferase/poly(A) polymerase RNA and SrmB- binding" evidence="11">
    <location>
        <begin position="184"/>
        <end position="240"/>
    </location>
</feature>
<keyword evidence="8" id="KW-0460">Magnesium</keyword>
<dbReference type="SUPFAM" id="SSF81891">
    <property type="entry name" value="Poly A polymerase C-terminal region-like"/>
    <property type="match status" value="1"/>
</dbReference>
<feature type="non-terminal residue" evidence="12">
    <location>
        <position position="1"/>
    </location>
</feature>
<keyword evidence="4" id="KW-0819">tRNA processing</keyword>
<dbReference type="PANTHER" id="PTHR47788">
    <property type="entry name" value="POLYA POLYMERASE"/>
    <property type="match status" value="1"/>
</dbReference>
<evidence type="ECO:0000256" key="6">
    <source>
        <dbReference type="ARBA" id="ARBA00022723"/>
    </source>
</evidence>
<keyword evidence="7" id="KW-0547">Nucleotide-binding</keyword>
<evidence type="ECO:0000256" key="1">
    <source>
        <dbReference type="ARBA" id="ARBA00001946"/>
    </source>
</evidence>
<dbReference type="Gene3D" id="3.30.460.10">
    <property type="entry name" value="Beta Polymerase, domain 2"/>
    <property type="match status" value="1"/>
</dbReference>
<evidence type="ECO:0000259" key="11">
    <source>
        <dbReference type="Pfam" id="PF12627"/>
    </source>
</evidence>
<evidence type="ECO:0000256" key="2">
    <source>
        <dbReference type="ARBA" id="ARBA00022555"/>
    </source>
</evidence>
<dbReference type="InterPro" id="IPR032828">
    <property type="entry name" value="PolyA_RNA-bd"/>
</dbReference>
<dbReference type="GO" id="GO:0016779">
    <property type="term" value="F:nucleotidyltransferase activity"/>
    <property type="evidence" value="ECO:0007669"/>
    <property type="project" value="UniProtKB-KW"/>
</dbReference>
<sequence>MNIENLLEKTLTKPQYKAIKILGDQFHKTGTRAFLVGGTIRDLLLEREVSDIDIIVESDPWNLVHKFDPKYQIEVISNSQFNTCKIKFLGQAVDLAMARKEVYPASGALPEVTSSSIEEDLGRRDFSINALAACINPPNWGEVLDLNRGLQDLQSKHVRILHAGSFKDDPTRIFRCMRYSGRLGFALEDDTKTQLLNDLTYLTLLSGVRITNELVKIFSEKSLNSILDLMDQFKVLEHIHSGFPKGSEFSKRKKLLKDIRIPTPEFVFYVLISLIESDQRLDLIKRLDLGNKLSKFGTDLNCIELLEVSSSRSEIFKQLTEVSEIAISVAEAYVSKELRSNLKLFVNELKTISLCIDGEDLMGIGIPQGPKIGDILSKILTHMIDSGPKSKSGQIRMA</sequence>
<dbReference type="GO" id="GO:0000166">
    <property type="term" value="F:nucleotide binding"/>
    <property type="evidence" value="ECO:0007669"/>
    <property type="project" value="UniProtKB-KW"/>
</dbReference>
<evidence type="ECO:0000259" key="10">
    <source>
        <dbReference type="Pfam" id="PF01743"/>
    </source>
</evidence>